<feature type="domain" description="HTH tetR-type" evidence="3">
    <location>
        <begin position="5"/>
        <end position="65"/>
    </location>
</feature>
<protein>
    <submittedName>
        <fullName evidence="4">TetR/AcrR family transcriptional regulator</fullName>
    </submittedName>
</protein>
<dbReference type="InterPro" id="IPR041583">
    <property type="entry name" value="TetR_C_31"/>
</dbReference>
<evidence type="ECO:0000256" key="2">
    <source>
        <dbReference type="PROSITE-ProRule" id="PRU00335"/>
    </source>
</evidence>
<dbReference type="Gene3D" id="1.10.357.10">
    <property type="entry name" value="Tetracycline Repressor, domain 2"/>
    <property type="match status" value="1"/>
</dbReference>
<dbReference type="AlphaFoldDB" id="A0A929B5G0"/>
<feature type="DNA-binding region" description="H-T-H motif" evidence="2">
    <location>
        <begin position="28"/>
        <end position="47"/>
    </location>
</feature>
<dbReference type="EMBL" id="JADEYC010000005">
    <property type="protein sequence ID" value="MBE9373504.1"/>
    <property type="molecule type" value="Genomic_DNA"/>
</dbReference>
<dbReference type="GO" id="GO:0003677">
    <property type="term" value="F:DNA binding"/>
    <property type="evidence" value="ECO:0007669"/>
    <property type="project" value="UniProtKB-UniRule"/>
</dbReference>
<keyword evidence="1 2" id="KW-0238">DNA-binding</keyword>
<organism evidence="4 5">
    <name type="scientific">Saccharopolyspora montiporae</name>
    <dbReference type="NCBI Taxonomy" id="2781240"/>
    <lineage>
        <taxon>Bacteria</taxon>
        <taxon>Bacillati</taxon>
        <taxon>Actinomycetota</taxon>
        <taxon>Actinomycetes</taxon>
        <taxon>Pseudonocardiales</taxon>
        <taxon>Pseudonocardiaceae</taxon>
        <taxon>Saccharopolyspora</taxon>
    </lineage>
</organism>
<sequence>MPQRGNRRELLAEAAIEVLAQEGGRGLTHRAVDREAVVPEGTAKNYYPTRSALLIAVARHLAEQHTTALRQLVSQAPAGLTSADITKLYASMLRRSAGNARSQYLALFELHLEAVRNPEVRTALAEITRANADAAVELNAAVGHRMTRRGAGLLDAGMLGVALSVLTLPEDVADELGLSDADGVAQALLAVGSTDGEPVVGVLRDCAS</sequence>
<dbReference type="InterPro" id="IPR001647">
    <property type="entry name" value="HTH_TetR"/>
</dbReference>
<dbReference type="RefSeq" id="WP_193926937.1">
    <property type="nucleotide sequence ID" value="NZ_JADEYC010000005.1"/>
</dbReference>
<evidence type="ECO:0000256" key="1">
    <source>
        <dbReference type="ARBA" id="ARBA00023125"/>
    </source>
</evidence>
<dbReference type="PROSITE" id="PS50977">
    <property type="entry name" value="HTH_TETR_2"/>
    <property type="match status" value="1"/>
</dbReference>
<keyword evidence="5" id="KW-1185">Reference proteome</keyword>
<evidence type="ECO:0000313" key="4">
    <source>
        <dbReference type="EMBL" id="MBE9373504.1"/>
    </source>
</evidence>
<reference evidence="4" key="1">
    <citation type="submission" date="2020-10" db="EMBL/GenBank/DDBJ databases">
        <title>Diversity and distribution of actinomycetes associated with coral in the coast of Hainan.</title>
        <authorList>
            <person name="Li F."/>
        </authorList>
    </citation>
    <scope>NUCLEOTIDE SEQUENCE</scope>
    <source>
        <strain evidence="4">HNM0983</strain>
    </source>
</reference>
<comment type="caution">
    <text evidence="4">The sequence shown here is derived from an EMBL/GenBank/DDBJ whole genome shotgun (WGS) entry which is preliminary data.</text>
</comment>
<evidence type="ECO:0000259" key="3">
    <source>
        <dbReference type="PROSITE" id="PS50977"/>
    </source>
</evidence>
<dbReference type="Pfam" id="PF17940">
    <property type="entry name" value="TetR_C_31"/>
    <property type="match status" value="1"/>
</dbReference>
<name>A0A929B5G0_9PSEU</name>
<accession>A0A929B5G0</accession>
<dbReference type="SUPFAM" id="SSF46689">
    <property type="entry name" value="Homeodomain-like"/>
    <property type="match status" value="1"/>
</dbReference>
<evidence type="ECO:0000313" key="5">
    <source>
        <dbReference type="Proteomes" id="UP000598360"/>
    </source>
</evidence>
<proteinExistence type="predicted"/>
<dbReference type="Proteomes" id="UP000598360">
    <property type="component" value="Unassembled WGS sequence"/>
</dbReference>
<dbReference type="InterPro" id="IPR009057">
    <property type="entry name" value="Homeodomain-like_sf"/>
</dbReference>
<gene>
    <name evidence="4" type="ORF">IQ251_03480</name>
</gene>